<sequence>MYDRILVTEPEADVDAAIEHQTAVGQMDATADDEESKENLRTKLRNTLSKKQSLPDVGIRQRKKGRSAEMSELTATLRSSYPPRQYFVLTNAGKPVFTTLRDEYSVEVASSIGIMQALISVFLDDQDKIRSINAGSCRITFLLRQPLYYVCVSSWGEPESVTRLHLDYLHLQILSVVTAQQLKKLFERRTNFDLRRLLGGAEPFMHTLLQRLEGDMAINMSSLQFLKLDQAIRSRAAEALIPVSKMKDMLYIVLIAAGRIITLVRPKKHSIHSTDLHILLNTVHAPSIYNNSASASWLPICLPKFNSTGFVNTYVNFVRRDGDSNGPDSGSGDGENGSTTGRSPSPGPSTTSIGLICVTGEPEFDVIRAWGENVIQRLEREGSLDAISNAIRSGGSSYSVSELGIPGLRHFFYKSRSHVQVTGPEFEEPYEELQERRRLITLYQLIHDALHGKSGQEKTLKLQYIRTEKEGVLGWITQPFELYATLSPILPKSAVIGAANAVVKWVKKEESKLFLRDAPTF</sequence>
<evidence type="ECO:0000259" key="7">
    <source>
        <dbReference type="Pfam" id="PF19038"/>
    </source>
</evidence>
<comment type="caution">
    <text evidence="8">The sequence shown here is derived from an EMBL/GenBank/DDBJ whole genome shotgun (WGS) entry which is preliminary data.</text>
</comment>
<keyword evidence="3" id="KW-0653">Protein transport</keyword>
<accession>A0A9P6H438</accession>
<evidence type="ECO:0000259" key="5">
    <source>
        <dbReference type="Pfam" id="PF19036"/>
    </source>
</evidence>
<protein>
    <recommendedName>
        <fullName evidence="2 3">Vacuolar fusion protein MON1</fullName>
    </recommendedName>
</protein>
<feature type="region of interest" description="Disordered" evidence="4">
    <location>
        <begin position="322"/>
        <end position="352"/>
    </location>
</feature>
<dbReference type="GO" id="GO:0032585">
    <property type="term" value="C:multivesicular body membrane"/>
    <property type="evidence" value="ECO:0007669"/>
    <property type="project" value="UniProtKB-SubCell"/>
</dbReference>
<dbReference type="PRINTS" id="PR01546">
    <property type="entry name" value="YEAST73DUF"/>
</dbReference>
<evidence type="ECO:0000313" key="9">
    <source>
        <dbReference type="Proteomes" id="UP000736335"/>
    </source>
</evidence>
<dbReference type="Pfam" id="PF19037">
    <property type="entry name" value="Fuz_longin_2"/>
    <property type="match status" value="1"/>
</dbReference>
<dbReference type="Pfam" id="PF19038">
    <property type="entry name" value="Fuz_longin_3"/>
    <property type="match status" value="1"/>
</dbReference>
<comment type="function">
    <text evidence="3">Required for multiple vacuole delivery pathways including the cytoplasm to vacuole transport (Cvt), autophagy, pexophagy and endocytosis.</text>
</comment>
<evidence type="ECO:0000256" key="2">
    <source>
        <dbReference type="ARBA" id="ARBA00018132"/>
    </source>
</evidence>
<dbReference type="InterPro" id="IPR004353">
    <property type="entry name" value="Mon1"/>
</dbReference>
<proteinExistence type="inferred from homology"/>
<feature type="domain" description="FUZ/MON1/HPS1 third Longin" evidence="7">
    <location>
        <begin position="407"/>
        <end position="510"/>
    </location>
</feature>
<dbReference type="GO" id="GO:0016192">
    <property type="term" value="P:vesicle-mediated transport"/>
    <property type="evidence" value="ECO:0007669"/>
    <property type="project" value="InterPro"/>
</dbReference>
<dbReference type="PANTHER" id="PTHR13027:SF7">
    <property type="entry name" value="VACUOLAR FUSION PROTEIN MON1 HOMOLOG"/>
    <property type="match status" value="1"/>
</dbReference>
<gene>
    <name evidence="8" type="ORF">BJ322DRAFT_1014304</name>
</gene>
<dbReference type="OrthoDB" id="272411at2759"/>
<evidence type="ECO:0000256" key="3">
    <source>
        <dbReference type="RuleBase" id="RU367048"/>
    </source>
</evidence>
<dbReference type="InterPro" id="IPR043972">
    <property type="entry name" value="FUZ/MON1/HPS1_longin_1"/>
</dbReference>
<reference evidence="8" key="2">
    <citation type="submission" date="2020-11" db="EMBL/GenBank/DDBJ databases">
        <authorList>
            <consortium name="DOE Joint Genome Institute"/>
            <person name="Kuo A."/>
            <person name="Miyauchi S."/>
            <person name="Kiss E."/>
            <person name="Drula E."/>
            <person name="Kohler A."/>
            <person name="Sanchez-Garcia M."/>
            <person name="Andreopoulos B."/>
            <person name="Barry K.W."/>
            <person name="Bonito G."/>
            <person name="Buee M."/>
            <person name="Carver A."/>
            <person name="Chen C."/>
            <person name="Cichocki N."/>
            <person name="Clum A."/>
            <person name="Culley D."/>
            <person name="Crous P.W."/>
            <person name="Fauchery L."/>
            <person name="Girlanda M."/>
            <person name="Hayes R."/>
            <person name="Keri Z."/>
            <person name="Labutti K."/>
            <person name="Lipzen A."/>
            <person name="Lombard V."/>
            <person name="Magnuson J."/>
            <person name="Maillard F."/>
            <person name="Morin E."/>
            <person name="Murat C."/>
            <person name="Nolan M."/>
            <person name="Ohm R."/>
            <person name="Pangilinan J."/>
            <person name="Pereira M."/>
            <person name="Perotto S."/>
            <person name="Peter M."/>
            <person name="Riley R."/>
            <person name="Sitrit Y."/>
            <person name="Stielow B."/>
            <person name="Szollosi G."/>
            <person name="Zifcakova L."/>
            <person name="Stursova M."/>
            <person name="Spatafora J.W."/>
            <person name="Tedersoo L."/>
            <person name="Vaario L.-M."/>
            <person name="Yamada A."/>
            <person name="Yan M."/>
            <person name="Wang P."/>
            <person name="Xu J."/>
            <person name="Bruns T."/>
            <person name="Baldrian P."/>
            <person name="Vilgalys R."/>
            <person name="Henrissat B."/>
            <person name="Grigoriev I.V."/>
            <person name="Hibbett D."/>
            <person name="Nagy L.G."/>
            <person name="Martin F.M."/>
        </authorList>
    </citation>
    <scope>NUCLEOTIDE SEQUENCE</scope>
    <source>
        <strain evidence="8">UH-Tt-Lm1</strain>
    </source>
</reference>
<evidence type="ECO:0000313" key="8">
    <source>
        <dbReference type="EMBL" id="KAF9778763.1"/>
    </source>
</evidence>
<keyword evidence="3" id="KW-0072">Autophagy</keyword>
<feature type="compositionally biased region" description="Low complexity" evidence="4">
    <location>
        <begin position="336"/>
        <end position="352"/>
    </location>
</feature>
<dbReference type="GO" id="GO:0006623">
    <property type="term" value="P:protein targeting to vacuole"/>
    <property type="evidence" value="ECO:0007669"/>
    <property type="project" value="UniProtKB-UniRule"/>
</dbReference>
<evidence type="ECO:0000256" key="4">
    <source>
        <dbReference type="SAM" id="MobiDB-lite"/>
    </source>
</evidence>
<comment type="subcellular location">
    <subcellularLocation>
        <location evidence="3">Endosome</location>
        <location evidence="3">Multivesicular body membrane</location>
        <topology evidence="3">Peripheral membrane protein</topology>
    </subcellularLocation>
    <subcellularLocation>
        <location evidence="1 3">Prevacuolar compartment membrane</location>
        <topology evidence="1 3">Peripheral membrane protein</topology>
    </subcellularLocation>
    <subcellularLocation>
        <location evidence="3">Vacuole membrane</location>
        <topology evidence="3">Peripheral membrane protein</topology>
    </subcellularLocation>
</comment>
<feature type="domain" description="FUZ/MON1/HPS1 first Longin" evidence="5">
    <location>
        <begin position="85"/>
        <end position="208"/>
    </location>
</feature>
<dbReference type="InterPro" id="IPR043970">
    <property type="entry name" value="FUZ/MON1/HPS1_longin_3"/>
</dbReference>
<dbReference type="Proteomes" id="UP000736335">
    <property type="component" value="Unassembled WGS sequence"/>
</dbReference>
<evidence type="ECO:0000256" key="1">
    <source>
        <dbReference type="ARBA" id="ARBA00004380"/>
    </source>
</evidence>
<dbReference type="GO" id="GO:0006914">
    <property type="term" value="P:autophagy"/>
    <property type="evidence" value="ECO:0007669"/>
    <property type="project" value="UniProtKB-UniRule"/>
</dbReference>
<dbReference type="EMBL" id="WIUZ02000022">
    <property type="protein sequence ID" value="KAF9778763.1"/>
    <property type="molecule type" value="Genomic_DNA"/>
</dbReference>
<dbReference type="GO" id="GO:0000329">
    <property type="term" value="C:fungal-type vacuole membrane"/>
    <property type="evidence" value="ECO:0007669"/>
    <property type="project" value="TreeGrafter"/>
</dbReference>
<name>A0A9P6H438_9AGAM</name>
<keyword evidence="3" id="KW-0813">Transport</keyword>
<keyword evidence="3" id="KW-0472">Membrane</keyword>
<keyword evidence="3" id="KW-0967">Endosome</keyword>
<keyword evidence="9" id="KW-1185">Reference proteome</keyword>
<reference evidence="8" key="1">
    <citation type="journal article" date="2020" name="Nat. Commun.">
        <title>Large-scale genome sequencing of mycorrhizal fungi provides insights into the early evolution of symbiotic traits.</title>
        <authorList>
            <person name="Miyauchi S."/>
            <person name="Kiss E."/>
            <person name="Kuo A."/>
            <person name="Drula E."/>
            <person name="Kohler A."/>
            <person name="Sanchez-Garcia M."/>
            <person name="Morin E."/>
            <person name="Andreopoulos B."/>
            <person name="Barry K.W."/>
            <person name="Bonito G."/>
            <person name="Buee M."/>
            <person name="Carver A."/>
            <person name="Chen C."/>
            <person name="Cichocki N."/>
            <person name="Clum A."/>
            <person name="Culley D."/>
            <person name="Crous P.W."/>
            <person name="Fauchery L."/>
            <person name="Girlanda M."/>
            <person name="Hayes R.D."/>
            <person name="Keri Z."/>
            <person name="LaButti K."/>
            <person name="Lipzen A."/>
            <person name="Lombard V."/>
            <person name="Magnuson J."/>
            <person name="Maillard F."/>
            <person name="Murat C."/>
            <person name="Nolan M."/>
            <person name="Ohm R.A."/>
            <person name="Pangilinan J."/>
            <person name="Pereira M.F."/>
            <person name="Perotto S."/>
            <person name="Peter M."/>
            <person name="Pfister S."/>
            <person name="Riley R."/>
            <person name="Sitrit Y."/>
            <person name="Stielow J.B."/>
            <person name="Szollosi G."/>
            <person name="Zifcakova L."/>
            <person name="Stursova M."/>
            <person name="Spatafora J.W."/>
            <person name="Tedersoo L."/>
            <person name="Vaario L.M."/>
            <person name="Yamada A."/>
            <person name="Yan M."/>
            <person name="Wang P."/>
            <person name="Xu J."/>
            <person name="Bruns T."/>
            <person name="Baldrian P."/>
            <person name="Vilgalys R."/>
            <person name="Dunand C."/>
            <person name="Henrissat B."/>
            <person name="Grigoriev I.V."/>
            <person name="Hibbett D."/>
            <person name="Nagy L.G."/>
            <person name="Martin F.M."/>
        </authorList>
    </citation>
    <scope>NUCLEOTIDE SEQUENCE</scope>
    <source>
        <strain evidence="8">UH-Tt-Lm1</strain>
    </source>
</reference>
<keyword evidence="3" id="KW-0926">Vacuole</keyword>
<dbReference type="PANTHER" id="PTHR13027">
    <property type="entry name" value="SAND PROTEIN-RELATED"/>
    <property type="match status" value="1"/>
</dbReference>
<dbReference type="AlphaFoldDB" id="A0A9P6H438"/>
<comment type="similarity">
    <text evidence="3">Belongs to the MON1/SAND family.</text>
</comment>
<evidence type="ECO:0000259" key="6">
    <source>
        <dbReference type="Pfam" id="PF19037"/>
    </source>
</evidence>
<dbReference type="Pfam" id="PF19036">
    <property type="entry name" value="Fuz_longin_1"/>
    <property type="match status" value="1"/>
</dbReference>
<dbReference type="GO" id="GO:0035658">
    <property type="term" value="C:Mon1-Ccz1 complex"/>
    <property type="evidence" value="ECO:0007669"/>
    <property type="project" value="TreeGrafter"/>
</dbReference>
<organism evidence="8 9">
    <name type="scientific">Thelephora terrestris</name>
    <dbReference type="NCBI Taxonomy" id="56493"/>
    <lineage>
        <taxon>Eukaryota</taxon>
        <taxon>Fungi</taxon>
        <taxon>Dikarya</taxon>
        <taxon>Basidiomycota</taxon>
        <taxon>Agaricomycotina</taxon>
        <taxon>Agaricomycetes</taxon>
        <taxon>Thelephorales</taxon>
        <taxon>Thelephoraceae</taxon>
        <taxon>Thelephora</taxon>
    </lineage>
</organism>
<feature type="domain" description="FUZ/MON1/HPS1 second Longin" evidence="6">
    <location>
        <begin position="248"/>
        <end position="318"/>
    </location>
</feature>
<dbReference type="InterPro" id="IPR043971">
    <property type="entry name" value="FUZ/MON1/HPS1_longin_2"/>
</dbReference>